<feature type="compositionally biased region" description="Low complexity" evidence="1">
    <location>
        <begin position="11"/>
        <end position="27"/>
    </location>
</feature>
<proteinExistence type="predicted"/>
<comment type="caution">
    <text evidence="2">The sequence shown here is derived from an EMBL/GenBank/DDBJ whole genome shotgun (WGS) entry which is preliminary data.</text>
</comment>
<feature type="compositionally biased region" description="Basic and acidic residues" evidence="1">
    <location>
        <begin position="51"/>
        <end position="61"/>
    </location>
</feature>
<organism evidence="2 3">
    <name type="scientific">Sorangium cellulosum</name>
    <name type="common">Polyangium cellulosum</name>
    <dbReference type="NCBI Taxonomy" id="56"/>
    <lineage>
        <taxon>Bacteria</taxon>
        <taxon>Pseudomonadati</taxon>
        <taxon>Myxococcota</taxon>
        <taxon>Polyangia</taxon>
        <taxon>Polyangiales</taxon>
        <taxon>Polyangiaceae</taxon>
        <taxon>Sorangium</taxon>
    </lineage>
</organism>
<feature type="region of interest" description="Disordered" evidence="1">
    <location>
        <begin position="11"/>
        <end position="61"/>
    </location>
</feature>
<evidence type="ECO:0000313" key="3">
    <source>
        <dbReference type="Proteomes" id="UP000075260"/>
    </source>
</evidence>
<gene>
    <name evidence="2" type="ORF">BE15_25955</name>
</gene>
<accession>A0A150QBF7</accession>
<dbReference type="AlphaFoldDB" id="A0A150QBF7"/>
<evidence type="ECO:0000256" key="1">
    <source>
        <dbReference type="SAM" id="MobiDB-lite"/>
    </source>
</evidence>
<protein>
    <submittedName>
        <fullName evidence="2">Uncharacterized protein</fullName>
    </submittedName>
</protein>
<name>A0A150QBF7_SORCE</name>
<reference evidence="2 3" key="1">
    <citation type="submission" date="2014-02" db="EMBL/GenBank/DDBJ databases">
        <title>The small core and large imbalanced accessory genome model reveals a collaborative survival strategy of Sorangium cellulosum strains in nature.</title>
        <authorList>
            <person name="Han K."/>
            <person name="Peng R."/>
            <person name="Blom J."/>
            <person name="Li Y.-Z."/>
        </authorList>
    </citation>
    <scope>NUCLEOTIDE SEQUENCE [LARGE SCALE GENOMIC DNA]</scope>
    <source>
        <strain evidence="2 3">So0008-312</strain>
    </source>
</reference>
<evidence type="ECO:0000313" key="2">
    <source>
        <dbReference type="EMBL" id="KYF65232.1"/>
    </source>
</evidence>
<dbReference type="Proteomes" id="UP000075260">
    <property type="component" value="Unassembled WGS sequence"/>
</dbReference>
<sequence length="61" mass="6382">MIALLALAPWTRRPSSPSSTSACSMSAFRGSAQPRQPHAQGGGLTFLRVDGSGRDARPRTG</sequence>
<dbReference type="EMBL" id="JEMA01000848">
    <property type="protein sequence ID" value="KYF65232.1"/>
    <property type="molecule type" value="Genomic_DNA"/>
</dbReference>